<evidence type="ECO:0000313" key="8">
    <source>
        <dbReference type="Proteomes" id="UP000004750"/>
    </source>
</evidence>
<dbReference type="EMBL" id="AGCM01000148">
    <property type="protein sequence ID" value="EHM52000.1"/>
    <property type="molecule type" value="Genomic_DNA"/>
</dbReference>
<keyword evidence="6" id="KW-0812">Transmembrane</keyword>
<evidence type="ECO:0000256" key="1">
    <source>
        <dbReference type="ARBA" id="ARBA00004496"/>
    </source>
</evidence>
<dbReference type="Proteomes" id="UP000004750">
    <property type="component" value="Unassembled WGS sequence"/>
</dbReference>
<evidence type="ECO:0000256" key="2">
    <source>
        <dbReference type="ARBA" id="ARBA00006161"/>
    </source>
</evidence>
<evidence type="ECO:0000256" key="6">
    <source>
        <dbReference type="SAM" id="Phobius"/>
    </source>
</evidence>
<keyword evidence="6" id="KW-1133">Transmembrane helix</keyword>
<keyword evidence="4" id="KW-0051">Antiviral defense</keyword>
<protein>
    <recommendedName>
        <fullName evidence="5">CRISPR type III-B/RAMP module-associated protein Cmr5</fullName>
    </recommendedName>
</protein>
<dbReference type="STRING" id="797473.HMPREF9080_02615"/>
<dbReference type="Pfam" id="PF09701">
    <property type="entry name" value="Cas_Cmr5"/>
    <property type="match status" value="1"/>
</dbReference>
<reference evidence="7 8" key="1">
    <citation type="submission" date="2011-08" db="EMBL/GenBank/DDBJ databases">
        <authorList>
            <person name="Weinstock G."/>
            <person name="Sodergren E."/>
            <person name="Clifton S."/>
            <person name="Fulton L."/>
            <person name="Fulton B."/>
            <person name="Courtney L."/>
            <person name="Fronick C."/>
            <person name="Harrison M."/>
            <person name="Strong C."/>
            <person name="Farmer C."/>
            <person name="Delahaunty K."/>
            <person name="Markovic C."/>
            <person name="Hall O."/>
            <person name="Minx P."/>
            <person name="Tomlinson C."/>
            <person name="Mitreva M."/>
            <person name="Hou S."/>
            <person name="Chen J."/>
            <person name="Wollam A."/>
            <person name="Pepin K.H."/>
            <person name="Johnson M."/>
            <person name="Bhonagiri V."/>
            <person name="Zhang X."/>
            <person name="Suruliraj S."/>
            <person name="Warren W."/>
            <person name="Chinwalla A."/>
            <person name="Mardis E.R."/>
            <person name="Wilson R.K."/>
        </authorList>
    </citation>
    <scope>NUCLEOTIDE SEQUENCE [LARGE SCALE GENOMIC DNA]</scope>
    <source>
        <strain evidence="7 8">F0432</strain>
    </source>
</reference>
<evidence type="ECO:0000256" key="3">
    <source>
        <dbReference type="ARBA" id="ARBA00022490"/>
    </source>
</evidence>
<dbReference type="InterPro" id="IPR010160">
    <property type="entry name" value="CRISPR-assoc_prot_Cmr5"/>
</dbReference>
<accession>G9ZIJ1</accession>
<dbReference type="GO" id="GO:0051607">
    <property type="term" value="P:defense response to virus"/>
    <property type="evidence" value="ECO:0007669"/>
    <property type="project" value="UniProtKB-KW"/>
</dbReference>
<proteinExistence type="inferred from homology"/>
<dbReference type="SUPFAM" id="SSF158568">
    <property type="entry name" value="AF1862-like"/>
    <property type="match status" value="1"/>
</dbReference>
<dbReference type="RefSeq" id="WP_006986607.1">
    <property type="nucleotide sequence ID" value="NZ_JH417958.1"/>
</dbReference>
<dbReference type="NCBIfam" id="TIGR01881">
    <property type="entry name" value="cas_Cmr5"/>
    <property type="match status" value="1"/>
</dbReference>
<dbReference type="GO" id="GO:0005737">
    <property type="term" value="C:cytoplasm"/>
    <property type="evidence" value="ECO:0007669"/>
    <property type="project" value="UniProtKB-SubCell"/>
</dbReference>
<keyword evidence="6" id="KW-0472">Membrane</keyword>
<comment type="caution">
    <text evidence="7">The sequence shown here is derived from an EMBL/GenBank/DDBJ whole genome shotgun (WGS) entry which is preliminary data.</text>
</comment>
<keyword evidence="3" id="KW-0963">Cytoplasm</keyword>
<evidence type="ECO:0000313" key="7">
    <source>
        <dbReference type="EMBL" id="EHM52000.1"/>
    </source>
</evidence>
<dbReference type="Gene3D" id="1.10.520.30">
    <property type="entry name" value="AF1862-like domain"/>
    <property type="match status" value="1"/>
</dbReference>
<dbReference type="AlphaFoldDB" id="G9ZIJ1"/>
<evidence type="ECO:0000256" key="5">
    <source>
        <dbReference type="ARBA" id="ARBA00030001"/>
    </source>
</evidence>
<feature type="transmembrane region" description="Helical" evidence="6">
    <location>
        <begin position="35"/>
        <end position="55"/>
    </location>
</feature>
<dbReference type="InterPro" id="IPR023101">
    <property type="entry name" value="AF1862-like_dom_sf"/>
</dbReference>
<comment type="similarity">
    <text evidence="2">Belongs to the CRISPR system Cmr5 family.</text>
</comment>
<organism evidence="7 8">
    <name type="scientific">Cardiobacterium valvarum F0432</name>
    <dbReference type="NCBI Taxonomy" id="797473"/>
    <lineage>
        <taxon>Bacteria</taxon>
        <taxon>Pseudomonadati</taxon>
        <taxon>Pseudomonadota</taxon>
        <taxon>Gammaproteobacteria</taxon>
        <taxon>Cardiobacteriales</taxon>
        <taxon>Cardiobacteriaceae</taxon>
        <taxon>Cardiobacterium</taxon>
    </lineage>
</organism>
<evidence type="ECO:0000256" key="4">
    <source>
        <dbReference type="ARBA" id="ARBA00023118"/>
    </source>
</evidence>
<sequence>MNHRIRTQHYAQTAYPLVAAIKHSPIEAKYRTLALAYPTMIMQAGLAQAVGFLIAKGGEEHRKLLQHLATLLLGKDDTQKLHEDVLKADLRHYQLLTRQSLDATAWLKRYTQALLGSPNNTAGEHR</sequence>
<dbReference type="HOGENOM" id="CLU_120836_2_1_6"/>
<gene>
    <name evidence="7" type="ORF">HMPREF9080_02615</name>
</gene>
<name>G9ZIJ1_9GAMM</name>
<comment type="subcellular location">
    <subcellularLocation>
        <location evidence="1">Cytoplasm</location>
    </subcellularLocation>
</comment>